<accession>A0ABM1Q0U2</accession>
<gene>
    <name evidence="10" type="primary">LOC108620681</name>
</gene>
<dbReference type="SMART" id="SM00702">
    <property type="entry name" value="P4Hc"/>
    <property type="match status" value="1"/>
</dbReference>
<reference evidence="10" key="3">
    <citation type="submission" date="2025-08" db="UniProtKB">
        <authorList>
            <consortium name="RefSeq"/>
        </authorList>
    </citation>
    <scope>IDENTIFICATION</scope>
    <source>
        <tissue evidence="10">Whole organism</tissue>
    </source>
</reference>
<dbReference type="Gene3D" id="6.10.140.1460">
    <property type="match status" value="1"/>
</dbReference>
<keyword evidence="2" id="KW-0479">Metal-binding</keyword>
<evidence type="ECO:0000256" key="4">
    <source>
        <dbReference type="ARBA" id="ARBA00022964"/>
    </source>
</evidence>
<dbReference type="PANTHER" id="PTHR10869:SF244">
    <property type="entry name" value="PROLYL 4-HYDROXYLASE SUBUNIT ALPHA-2"/>
    <property type="match status" value="1"/>
</dbReference>
<keyword evidence="4" id="KW-0223">Dioxygenase</keyword>
<dbReference type="InterPro" id="IPR011990">
    <property type="entry name" value="TPR-like_helical_dom_sf"/>
</dbReference>
<evidence type="ECO:0000256" key="2">
    <source>
        <dbReference type="ARBA" id="ARBA00022723"/>
    </source>
</evidence>
<evidence type="ECO:0000256" key="3">
    <source>
        <dbReference type="ARBA" id="ARBA00022896"/>
    </source>
</evidence>
<evidence type="ECO:0000256" key="5">
    <source>
        <dbReference type="ARBA" id="ARBA00023002"/>
    </source>
</evidence>
<evidence type="ECO:0000256" key="1">
    <source>
        <dbReference type="ARBA" id="ARBA00001961"/>
    </source>
</evidence>
<keyword evidence="6" id="KW-0408">Iron</keyword>
<organism evidence="9 10">
    <name type="scientific">Drosophila arizonae</name>
    <name type="common">Fruit fly</name>
    <dbReference type="NCBI Taxonomy" id="7263"/>
    <lineage>
        <taxon>Eukaryota</taxon>
        <taxon>Metazoa</taxon>
        <taxon>Ecdysozoa</taxon>
        <taxon>Arthropoda</taxon>
        <taxon>Hexapoda</taxon>
        <taxon>Insecta</taxon>
        <taxon>Pterygota</taxon>
        <taxon>Neoptera</taxon>
        <taxon>Endopterygota</taxon>
        <taxon>Diptera</taxon>
        <taxon>Brachycera</taxon>
        <taxon>Muscomorpha</taxon>
        <taxon>Ephydroidea</taxon>
        <taxon>Drosophilidae</taxon>
        <taxon>Drosophila</taxon>
    </lineage>
</organism>
<evidence type="ECO:0000256" key="6">
    <source>
        <dbReference type="ARBA" id="ARBA00023004"/>
    </source>
</evidence>
<dbReference type="Gene3D" id="2.60.120.620">
    <property type="entry name" value="q2cbj1_9rhob like domain"/>
    <property type="match status" value="1"/>
</dbReference>
<reference evidence="9" key="1">
    <citation type="journal article" date="1997" name="Nucleic Acids Res.">
        <title>tRNAscan-SE: a program for improved detection of transfer RNA genes in genomic sequence.</title>
        <authorList>
            <person name="Lowe T.M."/>
            <person name="Eddy S.R."/>
        </authorList>
    </citation>
    <scope>NUCLEOTIDE SEQUENCE [LARGE SCALE GENOMIC DNA]</scope>
</reference>
<evidence type="ECO:0000256" key="7">
    <source>
        <dbReference type="SAM" id="Coils"/>
    </source>
</evidence>
<dbReference type="Gene3D" id="1.25.40.10">
    <property type="entry name" value="Tetratricopeptide repeat domain"/>
    <property type="match status" value="1"/>
</dbReference>
<comment type="cofactor">
    <cofactor evidence="1">
        <name>L-ascorbate</name>
        <dbReference type="ChEBI" id="CHEBI:38290"/>
    </cofactor>
</comment>
<keyword evidence="5" id="KW-0560">Oxidoreductase</keyword>
<dbReference type="InterPro" id="IPR013547">
    <property type="entry name" value="P4H_N"/>
</dbReference>
<keyword evidence="9" id="KW-1185">Reference proteome</keyword>
<proteinExistence type="predicted"/>
<dbReference type="InterPro" id="IPR006620">
    <property type="entry name" value="Pro_4_hyd_alph"/>
</dbReference>
<dbReference type="InterPro" id="IPR044862">
    <property type="entry name" value="Pro_4_hyd_alph_FE2OG_OXY"/>
</dbReference>
<evidence type="ECO:0000313" key="9">
    <source>
        <dbReference type="Proteomes" id="UP000694904"/>
    </source>
</evidence>
<dbReference type="Proteomes" id="UP000694904">
    <property type="component" value="Chromosome 2"/>
</dbReference>
<keyword evidence="7" id="KW-0175">Coiled coil</keyword>
<feature type="domain" description="Prolyl 4-hydroxylase alpha subunit" evidence="8">
    <location>
        <begin position="266"/>
        <end position="416"/>
    </location>
</feature>
<dbReference type="Pfam" id="PF08336">
    <property type="entry name" value="P4Ha_N"/>
    <property type="match status" value="1"/>
</dbReference>
<reference evidence="9" key="2">
    <citation type="journal article" date="2016" name="G3 (Bethesda)">
        <title>Genome Evolution in Three Species of Cactophilic Drosophila.</title>
        <authorList>
            <person name="Sanchez-Flores A."/>
            <person name="Penazola F."/>
            <person name="Carpinteyro-Ponce J."/>
            <person name="Nazario-Yepiz N."/>
            <person name="Abreu-Goodger C."/>
            <person name="Machado C.A."/>
            <person name="Markow T.A."/>
        </authorList>
    </citation>
    <scope>NUCLEOTIDE SEQUENCE [LARGE SCALE GENOMIC DNA]</scope>
</reference>
<evidence type="ECO:0000313" key="10">
    <source>
        <dbReference type="RefSeq" id="XP_017873078.1"/>
    </source>
</evidence>
<sequence length="433" mass="50103">MKALLNVEEMLEDNLSEYMKELKSKLDLTQRALAKFRDEANSMSNDFEAYLSNPLSSFALIRHQQQDWHKWALFMEQRIGQEHIAFAHHMRSRLPTAVDLTEATRNIETLIKFYQLHPKDLANGILLSHSQPDSALNSLDCYALGMFNYMKKEYSKAEVWFNISLTLYDKSDKDKYNVYNFSEKHIHKWLGVLLVRRREHSLGVWHLNQAKDILDYDDEMISLAIIKGHCSASFQRPTHLHCRYNNWMTPFLRIAPLKLEELSLDPLIVLYHKAIYNSEIETLLRRQEFNLISGKDNIDQTIHERVADISGFNLDRSEVLSVINNDIGGHFQLQEDAPETAERPQDRIATVLFYLEDVELVGATIFPRLNLTIKPEKGTALLWHNLESCGSSHPKALHAACPVISSSKYVLTKQIYNLDQMFIKPCQAHCTNS</sequence>
<dbReference type="GeneID" id="108620681"/>
<keyword evidence="3" id="KW-0847">Vitamin C</keyword>
<evidence type="ECO:0000259" key="8">
    <source>
        <dbReference type="SMART" id="SM00702"/>
    </source>
</evidence>
<name>A0ABM1Q0U2_DROAR</name>
<feature type="coiled-coil region" evidence="7">
    <location>
        <begin position="1"/>
        <end position="39"/>
    </location>
</feature>
<dbReference type="InterPro" id="IPR045054">
    <property type="entry name" value="P4HA-like"/>
</dbReference>
<protein>
    <submittedName>
        <fullName evidence="10">Prolyl 4-hydroxylase subunit alpha-2-like isoform X1</fullName>
    </submittedName>
</protein>
<dbReference type="Pfam" id="PF13640">
    <property type="entry name" value="2OG-FeII_Oxy_3"/>
    <property type="match status" value="1"/>
</dbReference>
<dbReference type="RefSeq" id="XP_017873078.1">
    <property type="nucleotide sequence ID" value="XM_018017589.1"/>
</dbReference>
<dbReference type="PANTHER" id="PTHR10869">
    <property type="entry name" value="PROLYL 4-HYDROXYLASE ALPHA SUBUNIT"/>
    <property type="match status" value="1"/>
</dbReference>